<dbReference type="Proteomes" id="UP000280434">
    <property type="component" value="Unassembled WGS sequence"/>
</dbReference>
<organism evidence="2 3">
    <name type="scientific">Trinickia fusca</name>
    <dbReference type="NCBI Taxonomy" id="2419777"/>
    <lineage>
        <taxon>Bacteria</taxon>
        <taxon>Pseudomonadati</taxon>
        <taxon>Pseudomonadota</taxon>
        <taxon>Betaproteobacteria</taxon>
        <taxon>Burkholderiales</taxon>
        <taxon>Burkholderiaceae</taxon>
        <taxon>Trinickia</taxon>
    </lineage>
</organism>
<protein>
    <submittedName>
        <fullName evidence="2">Uncharacterized protein</fullName>
    </submittedName>
</protein>
<name>A0A494XCX9_9BURK</name>
<dbReference type="AlphaFoldDB" id="A0A494XCX9"/>
<accession>A0A494XCX9</accession>
<dbReference type="OrthoDB" id="9982059at2"/>
<comment type="caution">
    <text evidence="2">The sequence shown here is derived from an EMBL/GenBank/DDBJ whole genome shotgun (WGS) entry which is preliminary data.</text>
</comment>
<feature type="region of interest" description="Disordered" evidence="1">
    <location>
        <begin position="111"/>
        <end position="130"/>
    </location>
</feature>
<keyword evidence="3" id="KW-1185">Reference proteome</keyword>
<dbReference type="EMBL" id="RBZV01000008">
    <property type="protein sequence ID" value="RKP46004.1"/>
    <property type="molecule type" value="Genomic_DNA"/>
</dbReference>
<reference evidence="2 3" key="1">
    <citation type="submission" date="2018-10" db="EMBL/GenBank/DDBJ databases">
        <title>Paraburkholderia sp. 7MK8-2, isolated from soil.</title>
        <authorList>
            <person name="Gao Z.-H."/>
            <person name="Qiu L.-H."/>
        </authorList>
    </citation>
    <scope>NUCLEOTIDE SEQUENCE [LARGE SCALE GENOMIC DNA]</scope>
    <source>
        <strain evidence="2 3">7MK8-2</strain>
    </source>
</reference>
<sequence length="130" mass="14232">MDLSILMRVQVLSEDETQLVYLADSLRDQFQVFSPIVGLESSSFLSGPLGRDAGLYLVLKAYEAPVLAQSLYSWLTEHKTGVVLSNEDQAVELTEGLGFVGVVENIQLMLPGEPGQKPTRLPDPPDPDDD</sequence>
<evidence type="ECO:0000313" key="2">
    <source>
        <dbReference type="EMBL" id="RKP46004.1"/>
    </source>
</evidence>
<gene>
    <name evidence="2" type="ORF">D7S89_18695</name>
</gene>
<evidence type="ECO:0000256" key="1">
    <source>
        <dbReference type="SAM" id="MobiDB-lite"/>
    </source>
</evidence>
<evidence type="ECO:0000313" key="3">
    <source>
        <dbReference type="Proteomes" id="UP000280434"/>
    </source>
</evidence>
<proteinExistence type="predicted"/>
<dbReference type="RefSeq" id="WP_121279721.1">
    <property type="nucleotide sequence ID" value="NZ_RBZV01000008.1"/>
</dbReference>